<dbReference type="GeneID" id="39592377"/>
<dbReference type="Proteomes" id="UP000279236">
    <property type="component" value="Unassembled WGS sequence"/>
</dbReference>
<accession>A0A427XS39</accession>
<evidence type="ECO:0000256" key="1">
    <source>
        <dbReference type="SAM" id="MobiDB-lite"/>
    </source>
</evidence>
<evidence type="ECO:0000313" key="2">
    <source>
        <dbReference type="EMBL" id="RSH81654.1"/>
    </source>
</evidence>
<feature type="compositionally biased region" description="Polar residues" evidence="1">
    <location>
        <begin position="73"/>
        <end position="84"/>
    </location>
</feature>
<feature type="region of interest" description="Disordered" evidence="1">
    <location>
        <begin position="34"/>
        <end position="84"/>
    </location>
</feature>
<protein>
    <submittedName>
        <fullName evidence="2">Uncharacterized protein</fullName>
    </submittedName>
</protein>
<name>A0A427XS39_9TREE</name>
<sequence length="229" mass="23962">MEVCLSSATRDAAHPESQFVVPFSGAAAETAEMAVPPLPPPHQPLAAACGDASDRPVQPVRPVRPGPSPTPSFASTSRSCSQDEVLQTPDLYPCSNLPLEHPHAHPYSHGAHGLGLGLGPGRQGPVLGPAHREHAQERDTALMPPQRTSTPPVRTLSSPVAASPLAQQGSYPDSPSTPSSRQRSPTGDNDYGLGFDFTFLAPADQAVIMMAWTAQQPGALVASHRGGKR</sequence>
<evidence type="ECO:0000313" key="3">
    <source>
        <dbReference type="Proteomes" id="UP000279236"/>
    </source>
</evidence>
<gene>
    <name evidence="2" type="ORF">EHS24_007834</name>
</gene>
<feature type="compositionally biased region" description="Basic and acidic residues" evidence="1">
    <location>
        <begin position="130"/>
        <end position="140"/>
    </location>
</feature>
<proteinExistence type="predicted"/>
<organism evidence="2 3">
    <name type="scientific">Apiotrichum porosum</name>
    <dbReference type="NCBI Taxonomy" id="105984"/>
    <lineage>
        <taxon>Eukaryota</taxon>
        <taxon>Fungi</taxon>
        <taxon>Dikarya</taxon>
        <taxon>Basidiomycota</taxon>
        <taxon>Agaricomycotina</taxon>
        <taxon>Tremellomycetes</taxon>
        <taxon>Trichosporonales</taxon>
        <taxon>Trichosporonaceae</taxon>
        <taxon>Apiotrichum</taxon>
    </lineage>
</organism>
<feature type="region of interest" description="Disordered" evidence="1">
    <location>
        <begin position="105"/>
        <end position="190"/>
    </location>
</feature>
<feature type="compositionally biased region" description="Polar residues" evidence="1">
    <location>
        <begin position="146"/>
        <end position="171"/>
    </location>
</feature>
<dbReference type="AlphaFoldDB" id="A0A427XS39"/>
<feature type="compositionally biased region" description="Gly residues" evidence="1">
    <location>
        <begin position="112"/>
        <end position="122"/>
    </location>
</feature>
<keyword evidence="3" id="KW-1185">Reference proteome</keyword>
<feature type="compositionally biased region" description="Low complexity" evidence="1">
    <location>
        <begin position="172"/>
        <end position="186"/>
    </location>
</feature>
<comment type="caution">
    <text evidence="2">The sequence shown here is derived from an EMBL/GenBank/DDBJ whole genome shotgun (WGS) entry which is preliminary data.</text>
</comment>
<dbReference type="EMBL" id="RSCE01000006">
    <property type="protein sequence ID" value="RSH81654.1"/>
    <property type="molecule type" value="Genomic_DNA"/>
</dbReference>
<reference evidence="2 3" key="1">
    <citation type="submission" date="2018-11" db="EMBL/GenBank/DDBJ databases">
        <title>Genome sequence of Apiotrichum porosum DSM 27194.</title>
        <authorList>
            <person name="Aliyu H."/>
            <person name="Gorte O."/>
            <person name="Ochsenreither K."/>
        </authorList>
    </citation>
    <scope>NUCLEOTIDE SEQUENCE [LARGE SCALE GENOMIC DNA]</scope>
    <source>
        <strain evidence="2 3">DSM 27194</strain>
    </source>
</reference>
<dbReference type="RefSeq" id="XP_028476109.1">
    <property type="nucleotide sequence ID" value="XM_028623176.1"/>
</dbReference>